<gene>
    <name evidence="1" type="ORF">TSUD_145550</name>
</gene>
<dbReference type="EMBL" id="DF973320">
    <property type="protein sequence ID" value="GAU25754.1"/>
    <property type="molecule type" value="Genomic_DNA"/>
</dbReference>
<dbReference type="AlphaFoldDB" id="A0A2Z6M000"/>
<name>A0A2Z6M000_TRISU</name>
<accession>A0A2Z6M000</accession>
<evidence type="ECO:0000313" key="1">
    <source>
        <dbReference type="EMBL" id="GAU25754.1"/>
    </source>
</evidence>
<sequence>MDVLNEDERRNLARQRRLDRRMELKRKRAALTVVQPRVKTRRGLRLCVSKKARGTSRSSITRDSQQNLDTGLSFLDIERSRLFHRCETRG</sequence>
<keyword evidence="2" id="KW-1185">Reference proteome</keyword>
<proteinExistence type="predicted"/>
<organism evidence="1 2">
    <name type="scientific">Trifolium subterraneum</name>
    <name type="common">Subterranean clover</name>
    <dbReference type="NCBI Taxonomy" id="3900"/>
    <lineage>
        <taxon>Eukaryota</taxon>
        <taxon>Viridiplantae</taxon>
        <taxon>Streptophyta</taxon>
        <taxon>Embryophyta</taxon>
        <taxon>Tracheophyta</taxon>
        <taxon>Spermatophyta</taxon>
        <taxon>Magnoliopsida</taxon>
        <taxon>eudicotyledons</taxon>
        <taxon>Gunneridae</taxon>
        <taxon>Pentapetalae</taxon>
        <taxon>rosids</taxon>
        <taxon>fabids</taxon>
        <taxon>Fabales</taxon>
        <taxon>Fabaceae</taxon>
        <taxon>Papilionoideae</taxon>
        <taxon>50 kb inversion clade</taxon>
        <taxon>NPAAA clade</taxon>
        <taxon>Hologalegina</taxon>
        <taxon>IRL clade</taxon>
        <taxon>Trifolieae</taxon>
        <taxon>Trifolium</taxon>
    </lineage>
</organism>
<evidence type="ECO:0000313" key="2">
    <source>
        <dbReference type="Proteomes" id="UP000242715"/>
    </source>
</evidence>
<evidence type="ECO:0008006" key="3">
    <source>
        <dbReference type="Google" id="ProtNLM"/>
    </source>
</evidence>
<protein>
    <recommendedName>
        <fullName evidence="3">IBB domain-containing protein</fullName>
    </recommendedName>
</protein>
<dbReference type="Proteomes" id="UP000242715">
    <property type="component" value="Unassembled WGS sequence"/>
</dbReference>
<reference evidence="2" key="1">
    <citation type="journal article" date="2017" name="Front. Plant Sci.">
        <title>Climate Clever Clovers: New Paradigm to Reduce the Environmental Footprint of Ruminants by Breeding Low Methanogenic Forages Utilizing Haplotype Variation.</title>
        <authorList>
            <person name="Kaur P."/>
            <person name="Appels R."/>
            <person name="Bayer P.E."/>
            <person name="Keeble-Gagnere G."/>
            <person name="Wang J."/>
            <person name="Hirakawa H."/>
            <person name="Shirasawa K."/>
            <person name="Vercoe P."/>
            <person name="Stefanova K."/>
            <person name="Durmic Z."/>
            <person name="Nichols P."/>
            <person name="Revell C."/>
            <person name="Isobe S.N."/>
            <person name="Edwards D."/>
            <person name="Erskine W."/>
        </authorList>
    </citation>
    <scope>NUCLEOTIDE SEQUENCE [LARGE SCALE GENOMIC DNA]</scope>
    <source>
        <strain evidence="2">cv. Daliak</strain>
    </source>
</reference>